<evidence type="ECO:0000313" key="1">
    <source>
        <dbReference type="EMBL" id="KTT96622.1"/>
    </source>
</evidence>
<sequence length="78" mass="8673">MFQLSVFKPVDWCTSSLEVWSDDRLVAEVFARADGVRRLYVSNEIAERGIEWNALIDAAPKITAMLDAADAERLANGS</sequence>
<evidence type="ECO:0000313" key="2">
    <source>
        <dbReference type="Proteomes" id="UP000074072"/>
    </source>
</evidence>
<reference evidence="1 2" key="1">
    <citation type="journal article" date="2016" name="Front. Microbiol.">
        <title>Genomic Resource of Rice Seed Associated Bacteria.</title>
        <authorList>
            <person name="Midha S."/>
            <person name="Bansal K."/>
            <person name="Sharma S."/>
            <person name="Kumar N."/>
            <person name="Patil P.P."/>
            <person name="Chaudhry V."/>
            <person name="Patil P.B."/>
        </authorList>
    </citation>
    <scope>NUCLEOTIDE SEQUENCE [LARGE SCALE GENOMIC DNA]</scope>
    <source>
        <strain evidence="1 2">SB4</strain>
    </source>
</reference>
<gene>
    <name evidence="1" type="ORF">SB4_14990</name>
</gene>
<dbReference type="EMBL" id="LDTE01000104">
    <property type="protein sequence ID" value="KTT96622.1"/>
    <property type="molecule type" value="Genomic_DNA"/>
</dbReference>
<comment type="caution">
    <text evidence="1">The sequence shown here is derived from an EMBL/GenBank/DDBJ whole genome shotgun (WGS) entry which is preliminary data.</text>
</comment>
<dbReference type="PATRIC" id="fig|33051.4.peg.398"/>
<name>A0A147IMX0_9SPHN</name>
<organism evidence="1 2">
    <name type="scientific">Sphingomonas sanguinis</name>
    <dbReference type="NCBI Taxonomy" id="33051"/>
    <lineage>
        <taxon>Bacteria</taxon>
        <taxon>Pseudomonadati</taxon>
        <taxon>Pseudomonadota</taxon>
        <taxon>Alphaproteobacteria</taxon>
        <taxon>Sphingomonadales</taxon>
        <taxon>Sphingomonadaceae</taxon>
        <taxon>Sphingomonas</taxon>
    </lineage>
</organism>
<dbReference type="RefSeq" id="WP_058753199.1">
    <property type="nucleotide sequence ID" value="NZ_LDTE01000104.1"/>
</dbReference>
<accession>A0A147IMX0</accession>
<protein>
    <submittedName>
        <fullName evidence="1">Uncharacterized protein</fullName>
    </submittedName>
</protein>
<dbReference type="AlphaFoldDB" id="A0A147IMX0"/>
<dbReference type="Proteomes" id="UP000074072">
    <property type="component" value="Unassembled WGS sequence"/>
</dbReference>
<proteinExistence type="predicted"/>